<protein>
    <submittedName>
        <fullName evidence="1">Uncharacterized protein</fullName>
    </submittedName>
</protein>
<evidence type="ECO:0000313" key="2">
    <source>
        <dbReference type="Proteomes" id="UP000750502"/>
    </source>
</evidence>
<dbReference type="Proteomes" id="UP000750502">
    <property type="component" value="Unassembled WGS sequence"/>
</dbReference>
<keyword evidence="2" id="KW-1185">Reference proteome</keyword>
<evidence type="ECO:0000313" key="1">
    <source>
        <dbReference type="EMBL" id="KAG5769488.1"/>
    </source>
</evidence>
<sequence length="164" mass="18726">MQNASRGVLGTNKKMNYNGPKDLKIRGLEILYQKSTSRNATLFHRKWSPKHGVRLRPDGRRRSRWQPVKWAPSSATLVHEICLGGSTQFGFKEATASDKLGDGEFISLPGPSWLWTRESLNRIEQLGKAMDGKGKDLEALFSVLTGKTTPLRLYRGRKMRWDRR</sequence>
<proteinExistence type="predicted"/>
<reference evidence="1" key="2">
    <citation type="submission" date="2020-10" db="EMBL/GenBank/DDBJ databases">
        <authorList>
            <person name="Peck L.D."/>
            <person name="Nowell R.W."/>
            <person name="Flood J."/>
            <person name="Ryan M.J."/>
            <person name="Barraclough T.G."/>
        </authorList>
    </citation>
    <scope>NUCLEOTIDE SEQUENCE</scope>
    <source>
        <strain evidence="1">IMI 127659i</strain>
    </source>
</reference>
<accession>A0A9P7I6X9</accession>
<name>A0A9P7I6X9_9HYPO</name>
<dbReference type="OrthoDB" id="5082591at2759"/>
<reference evidence="1" key="1">
    <citation type="journal article" date="2020" name="bioRxiv">
        <title>Historical genomics reveals the evolutionary mechanisms behind multiple outbreaks of the host-specific coffee wilt pathogen Fusarium xylarioides.</title>
        <authorList>
            <person name="Peck D."/>
            <person name="Nowell R.W."/>
            <person name="Flood J."/>
            <person name="Ryan M.J."/>
            <person name="Barraclough T.G."/>
        </authorList>
    </citation>
    <scope>NUCLEOTIDE SEQUENCE</scope>
    <source>
        <strain evidence="1">IMI 127659i</strain>
    </source>
</reference>
<dbReference type="EMBL" id="JADFTT010000077">
    <property type="protein sequence ID" value="KAG5769488.1"/>
    <property type="molecule type" value="Genomic_DNA"/>
</dbReference>
<organism evidence="1 2">
    <name type="scientific">Fusarium xylarioides</name>
    <dbReference type="NCBI Taxonomy" id="221167"/>
    <lineage>
        <taxon>Eukaryota</taxon>
        <taxon>Fungi</taxon>
        <taxon>Dikarya</taxon>
        <taxon>Ascomycota</taxon>
        <taxon>Pezizomycotina</taxon>
        <taxon>Sordariomycetes</taxon>
        <taxon>Hypocreomycetidae</taxon>
        <taxon>Hypocreales</taxon>
        <taxon>Nectriaceae</taxon>
        <taxon>Fusarium</taxon>
        <taxon>Fusarium fujikuroi species complex</taxon>
    </lineage>
</organism>
<comment type="caution">
    <text evidence="1">The sequence shown here is derived from an EMBL/GenBank/DDBJ whole genome shotgun (WGS) entry which is preliminary data.</text>
</comment>
<dbReference type="AlphaFoldDB" id="A0A9P7I6X9"/>
<gene>
    <name evidence="1" type="ORF">H9Q72_003292</name>
</gene>